<evidence type="ECO:0000313" key="5">
    <source>
        <dbReference type="EMBL" id="QBX55947.1"/>
    </source>
</evidence>
<dbReference type="PANTHER" id="PTHR43201">
    <property type="entry name" value="ACYL-COA SYNTHETASE"/>
    <property type="match status" value="1"/>
</dbReference>
<dbReference type="Proteomes" id="UP000294853">
    <property type="component" value="Chromosome"/>
</dbReference>
<dbReference type="InterPro" id="IPR000873">
    <property type="entry name" value="AMP-dep_synth/lig_dom"/>
</dbReference>
<keyword evidence="6" id="KW-1185">Reference proteome</keyword>
<evidence type="ECO:0000259" key="3">
    <source>
        <dbReference type="Pfam" id="PF00501"/>
    </source>
</evidence>
<dbReference type="GO" id="GO:0031956">
    <property type="term" value="F:medium-chain fatty acid-CoA ligase activity"/>
    <property type="evidence" value="ECO:0007669"/>
    <property type="project" value="TreeGrafter"/>
</dbReference>
<dbReference type="InterPro" id="IPR025110">
    <property type="entry name" value="AMP-bd_C"/>
</dbReference>
<dbReference type="InterPro" id="IPR045851">
    <property type="entry name" value="AMP-bd_C_sf"/>
</dbReference>
<dbReference type="FunFam" id="3.30.300.30:FF:000008">
    <property type="entry name" value="2,3-dihydroxybenzoate-AMP ligase"/>
    <property type="match status" value="1"/>
</dbReference>
<accession>A0A4P7II88</accession>
<evidence type="ECO:0000313" key="6">
    <source>
        <dbReference type="Proteomes" id="UP000294853"/>
    </source>
</evidence>
<dbReference type="InterPro" id="IPR020845">
    <property type="entry name" value="AMP-binding_CS"/>
</dbReference>
<evidence type="ECO:0000256" key="1">
    <source>
        <dbReference type="ARBA" id="ARBA00006432"/>
    </source>
</evidence>
<sequence length="552" mass="60396">MTGLPEVGDFYTPMEVTGFRATGQWIEETPPTILEQLAFERPDDVFAIDSVGTLTYREFRDRAWRLAGAMQRLGVARGDCVIVQLPNWNELLIAMMAVTRAGAVLVPAMTTYRADEIEFLIDNTGARAAITTGVFRGFDHAAMLSDALGRRTSLELGVLVRGHALPGMHRFEDLISGTEEPEEPELGPMPNPDAPHIVLHTSGSESQPKGCVHSYNTAAFTSRAVEQHHAWTPADRSFGPSPVAHSNGYINHYLVPLRAGASTVLMEKWDPRLAIDLVDEHRCTVTVTSTTFLSTLIETRRDGDDLSSMRLWVASGTVIPPEVVRRARLAMPDCEVLSQYGRSENLLTTLCPSGTDPGRALTSDGLVPPGIDVMLFDGDGQQVVVGPGEVGYRGPGHMLGYVRRPDLTQAMINSAGYSLSGDLGEFDADGFLRITGRIKDIIIRGGVNISAREVEDHLLTHPAVHDVAVVAMPDPRLGERACAFVVAEAGAQIDLDQICTYLRDERGISVQKLPERLELIEVMPISPTGKIDKADLRRRVREDDTDHHRTLA</sequence>
<dbReference type="EMBL" id="CP038436">
    <property type="protein sequence ID" value="QBX55947.1"/>
    <property type="molecule type" value="Genomic_DNA"/>
</dbReference>
<feature type="domain" description="AMP-dependent synthetase/ligase" evidence="3">
    <location>
        <begin position="37"/>
        <end position="401"/>
    </location>
</feature>
<reference evidence="5 6" key="1">
    <citation type="submission" date="2019-03" db="EMBL/GenBank/DDBJ databases">
        <title>Three New Species of Nocardioides, Nocardioides euryhalodurans sp. nov., Nocardioides seonyuensis sp. nov. and Nocardioides eburneoflavus sp. nov. Iolated from Soil.</title>
        <authorList>
            <person name="Roh S.G."/>
            <person name="Lee C."/>
            <person name="Kim M.-K."/>
            <person name="Kim S.B."/>
        </authorList>
    </citation>
    <scope>NUCLEOTIDE SEQUENCE [LARGE SCALE GENOMIC DNA]</scope>
    <source>
        <strain evidence="5 6">MMS17-SY207-3</strain>
    </source>
</reference>
<dbReference type="AlphaFoldDB" id="A0A4P7II88"/>
<proteinExistence type="inferred from homology"/>
<dbReference type="PROSITE" id="PS00455">
    <property type="entry name" value="AMP_BINDING"/>
    <property type="match status" value="1"/>
</dbReference>
<dbReference type="GO" id="GO:0006631">
    <property type="term" value="P:fatty acid metabolic process"/>
    <property type="evidence" value="ECO:0007669"/>
    <property type="project" value="TreeGrafter"/>
</dbReference>
<keyword evidence="2 5" id="KW-0436">Ligase</keyword>
<feature type="domain" description="AMP-binding enzyme C-terminal" evidence="4">
    <location>
        <begin position="453"/>
        <end position="530"/>
    </location>
</feature>
<dbReference type="RefSeq" id="WP_135267938.1">
    <property type="nucleotide sequence ID" value="NZ_CP038436.1"/>
</dbReference>
<name>A0A4P7II88_9ACTN</name>
<dbReference type="Pfam" id="PF13193">
    <property type="entry name" value="AMP-binding_C"/>
    <property type="match status" value="1"/>
</dbReference>
<evidence type="ECO:0000256" key="2">
    <source>
        <dbReference type="ARBA" id="ARBA00022598"/>
    </source>
</evidence>
<organism evidence="5 6">
    <name type="scientific">Nocardioides seonyuensis</name>
    <dbReference type="NCBI Taxonomy" id="2518371"/>
    <lineage>
        <taxon>Bacteria</taxon>
        <taxon>Bacillati</taxon>
        <taxon>Actinomycetota</taxon>
        <taxon>Actinomycetes</taxon>
        <taxon>Propionibacteriales</taxon>
        <taxon>Nocardioidaceae</taxon>
        <taxon>Nocardioides</taxon>
    </lineage>
</organism>
<dbReference type="InterPro" id="IPR042099">
    <property type="entry name" value="ANL_N_sf"/>
</dbReference>
<dbReference type="Gene3D" id="3.30.300.30">
    <property type="match status" value="1"/>
</dbReference>
<comment type="similarity">
    <text evidence="1">Belongs to the ATP-dependent AMP-binding enzyme family.</text>
</comment>
<dbReference type="Pfam" id="PF00501">
    <property type="entry name" value="AMP-binding"/>
    <property type="match status" value="1"/>
</dbReference>
<gene>
    <name evidence="5" type="ORF">EXE58_11055</name>
</gene>
<dbReference type="OrthoDB" id="9803968at2"/>
<dbReference type="Gene3D" id="3.40.50.12780">
    <property type="entry name" value="N-terminal domain of ligase-like"/>
    <property type="match status" value="1"/>
</dbReference>
<dbReference type="KEGG" id="nsn:EXE58_11055"/>
<dbReference type="PANTHER" id="PTHR43201:SF5">
    <property type="entry name" value="MEDIUM-CHAIN ACYL-COA LIGASE ACSF2, MITOCHONDRIAL"/>
    <property type="match status" value="1"/>
</dbReference>
<protein>
    <submittedName>
        <fullName evidence="5">Cyclohexanecarboxylate-CoA ligase</fullName>
    </submittedName>
</protein>
<evidence type="ECO:0000259" key="4">
    <source>
        <dbReference type="Pfam" id="PF13193"/>
    </source>
</evidence>
<dbReference type="SUPFAM" id="SSF56801">
    <property type="entry name" value="Acetyl-CoA synthetase-like"/>
    <property type="match status" value="1"/>
</dbReference>